<feature type="transmembrane region" description="Helical" evidence="10">
    <location>
        <begin position="258"/>
        <end position="279"/>
    </location>
</feature>
<evidence type="ECO:0000256" key="1">
    <source>
        <dbReference type="ARBA" id="ARBA00004141"/>
    </source>
</evidence>
<dbReference type="EMBL" id="MU004239">
    <property type="protein sequence ID" value="KAF2665989.1"/>
    <property type="molecule type" value="Genomic_DNA"/>
</dbReference>
<sequence>MADKDGARNRVITKATTDSTLLGITSTSKDGKMIDPDVESVADNDIPDVRDSDIKRKQVFSGWQLWWLAYQSTGVIYGDIGTSPLYVYSSTFSSNPSYDDILGALSLIIWTLTLIVTIKYVLIVLWADDAGEGGTFAMYQLLSRYCNIIRSDPKSVNTIRMERYKSTDLRKTNLSIRTFLENSNAAHLILKLTAVLGVSLIMADGLLTPAQSVLGAIQGLEVVHENITKPTIIGSSCGILVLLFSIQPLGITKLSSTFAPIVMIWLIIFNFGFGIYNIAKYDHSVLKAFSPYYAGLYFVRYGTEGWKSLGGILLAFTGVEALFADIGAFSAKAVRISWLSIAYPCLLVAYIGQAAYISVDPSAYSNPFFKTVPKGTLYPSLVIAVLAAVVASQALITSTFQLLAQVMNSSYFPHITMIYTSDKFHGQVYIPIANWVMLVGTVIVTAVYNNTTSLGNAYGFCVILVSFITTNMVSIVAIVVWRLHWTLVLALWLPFATLDGLYLSAAATKIPDGAWFTLILGLLLSSLFVLWRYGKENQWKAERSGPADISALVTRAEDGSWTLPGGRSLTTIKGIAIFFDKAGEGVPNVYEEFLRKFEALPDIQVFLHMRALARPYVEEDEKFEIMRTSLPNAYRIIVRHGYNDVVVTEGLGDLVYAKLKQFILSTPMRCVPNDAAVSTSISFPEDSSGNSAQQQQGLEEKTDVRVERRLTSLEAAFEAQTIYMVGKEQMRLVKAHNNILKRAVLSVFLWVRDNTRAKVASMRIPVDKLVEVGFVKEI</sequence>
<dbReference type="InterPro" id="IPR003855">
    <property type="entry name" value="K+_transporter"/>
</dbReference>
<dbReference type="InterPro" id="IPR053952">
    <property type="entry name" value="K_trans_C"/>
</dbReference>
<feature type="transmembrane region" description="Helical" evidence="10">
    <location>
        <begin position="377"/>
        <end position="407"/>
    </location>
</feature>
<dbReference type="InterPro" id="IPR053951">
    <property type="entry name" value="K_trans_N"/>
</dbReference>
<evidence type="ECO:0000259" key="12">
    <source>
        <dbReference type="Pfam" id="PF22776"/>
    </source>
</evidence>
<gene>
    <name evidence="13" type="ORF">BT63DRAFT_427775</name>
</gene>
<dbReference type="OrthoDB" id="504708at2759"/>
<evidence type="ECO:0000256" key="5">
    <source>
        <dbReference type="ARBA" id="ARBA00022958"/>
    </source>
</evidence>
<evidence type="ECO:0000313" key="14">
    <source>
        <dbReference type="Proteomes" id="UP000799302"/>
    </source>
</evidence>
<dbReference type="PANTHER" id="PTHR30540">
    <property type="entry name" value="OSMOTIC STRESS POTASSIUM TRANSPORTER"/>
    <property type="match status" value="1"/>
</dbReference>
<keyword evidence="4 10" id="KW-0812">Transmembrane</keyword>
<evidence type="ECO:0000259" key="11">
    <source>
        <dbReference type="Pfam" id="PF02705"/>
    </source>
</evidence>
<keyword evidence="7" id="KW-0406">Ion transport</keyword>
<keyword evidence="14" id="KW-1185">Reference proteome</keyword>
<feature type="transmembrane region" description="Helical" evidence="10">
    <location>
        <begin position="487"/>
        <end position="507"/>
    </location>
</feature>
<feature type="transmembrane region" description="Helical" evidence="10">
    <location>
        <begin position="107"/>
        <end position="127"/>
    </location>
</feature>
<feature type="domain" description="K+ potassium transporter C-terminal" evidence="12">
    <location>
        <begin position="573"/>
        <end position="778"/>
    </location>
</feature>
<dbReference type="Pfam" id="PF22776">
    <property type="entry name" value="K_trans_C"/>
    <property type="match status" value="1"/>
</dbReference>
<feature type="transmembrane region" description="Helical" evidence="10">
    <location>
        <begin position="65"/>
        <end position="87"/>
    </location>
</feature>
<feature type="compositionally biased region" description="Polar residues" evidence="9">
    <location>
        <begin position="681"/>
        <end position="697"/>
    </location>
</feature>
<protein>
    <submittedName>
        <fullName evidence="13">Potassium transporter</fullName>
    </submittedName>
</protein>
<dbReference type="Proteomes" id="UP000799302">
    <property type="component" value="Unassembled WGS sequence"/>
</dbReference>
<dbReference type="GO" id="GO:0016020">
    <property type="term" value="C:membrane"/>
    <property type="evidence" value="ECO:0007669"/>
    <property type="project" value="UniProtKB-SubCell"/>
</dbReference>
<feature type="domain" description="K+ potassium transporter integral membrane" evidence="11">
    <location>
        <begin position="68"/>
        <end position="551"/>
    </location>
</feature>
<accession>A0A6A6U122</accession>
<feature type="transmembrane region" description="Helical" evidence="10">
    <location>
        <begin position="428"/>
        <end position="451"/>
    </location>
</feature>
<dbReference type="GO" id="GO:0015079">
    <property type="term" value="F:potassium ion transmembrane transporter activity"/>
    <property type="evidence" value="ECO:0007669"/>
    <property type="project" value="InterPro"/>
</dbReference>
<evidence type="ECO:0000256" key="10">
    <source>
        <dbReference type="SAM" id="Phobius"/>
    </source>
</evidence>
<organism evidence="13 14">
    <name type="scientific">Microthyrium microscopicum</name>
    <dbReference type="NCBI Taxonomy" id="703497"/>
    <lineage>
        <taxon>Eukaryota</taxon>
        <taxon>Fungi</taxon>
        <taxon>Dikarya</taxon>
        <taxon>Ascomycota</taxon>
        <taxon>Pezizomycotina</taxon>
        <taxon>Dothideomycetes</taxon>
        <taxon>Dothideomycetes incertae sedis</taxon>
        <taxon>Microthyriales</taxon>
        <taxon>Microthyriaceae</taxon>
        <taxon>Microthyrium</taxon>
    </lineage>
</organism>
<evidence type="ECO:0000256" key="4">
    <source>
        <dbReference type="ARBA" id="ARBA00022692"/>
    </source>
</evidence>
<dbReference type="NCBIfam" id="TIGR00794">
    <property type="entry name" value="kup"/>
    <property type="match status" value="1"/>
</dbReference>
<feature type="transmembrane region" description="Helical" evidence="10">
    <location>
        <begin position="457"/>
        <end position="480"/>
    </location>
</feature>
<feature type="transmembrane region" description="Helical" evidence="10">
    <location>
        <begin position="306"/>
        <end position="324"/>
    </location>
</feature>
<feature type="transmembrane region" description="Helical" evidence="10">
    <location>
        <begin position="227"/>
        <end position="246"/>
    </location>
</feature>
<proteinExistence type="predicted"/>
<keyword evidence="8 10" id="KW-0472">Membrane</keyword>
<feature type="transmembrane region" description="Helical" evidence="10">
    <location>
        <begin position="188"/>
        <end position="207"/>
    </location>
</feature>
<dbReference type="Pfam" id="PF02705">
    <property type="entry name" value="K_trans"/>
    <property type="match status" value="1"/>
</dbReference>
<feature type="region of interest" description="Disordered" evidence="9">
    <location>
        <begin position="681"/>
        <end position="701"/>
    </location>
</feature>
<evidence type="ECO:0000313" key="13">
    <source>
        <dbReference type="EMBL" id="KAF2665989.1"/>
    </source>
</evidence>
<evidence type="ECO:0000256" key="6">
    <source>
        <dbReference type="ARBA" id="ARBA00022989"/>
    </source>
</evidence>
<evidence type="ECO:0000256" key="3">
    <source>
        <dbReference type="ARBA" id="ARBA00022538"/>
    </source>
</evidence>
<evidence type="ECO:0000256" key="8">
    <source>
        <dbReference type="ARBA" id="ARBA00023136"/>
    </source>
</evidence>
<evidence type="ECO:0000256" key="7">
    <source>
        <dbReference type="ARBA" id="ARBA00023065"/>
    </source>
</evidence>
<reference evidence="13" key="1">
    <citation type="journal article" date="2020" name="Stud. Mycol.">
        <title>101 Dothideomycetes genomes: a test case for predicting lifestyles and emergence of pathogens.</title>
        <authorList>
            <person name="Haridas S."/>
            <person name="Albert R."/>
            <person name="Binder M."/>
            <person name="Bloem J."/>
            <person name="Labutti K."/>
            <person name="Salamov A."/>
            <person name="Andreopoulos B."/>
            <person name="Baker S."/>
            <person name="Barry K."/>
            <person name="Bills G."/>
            <person name="Bluhm B."/>
            <person name="Cannon C."/>
            <person name="Castanera R."/>
            <person name="Culley D."/>
            <person name="Daum C."/>
            <person name="Ezra D."/>
            <person name="Gonzalez J."/>
            <person name="Henrissat B."/>
            <person name="Kuo A."/>
            <person name="Liang C."/>
            <person name="Lipzen A."/>
            <person name="Lutzoni F."/>
            <person name="Magnuson J."/>
            <person name="Mondo S."/>
            <person name="Nolan M."/>
            <person name="Ohm R."/>
            <person name="Pangilinan J."/>
            <person name="Park H.-J."/>
            <person name="Ramirez L."/>
            <person name="Alfaro M."/>
            <person name="Sun H."/>
            <person name="Tritt A."/>
            <person name="Yoshinaga Y."/>
            <person name="Zwiers L.-H."/>
            <person name="Turgeon B."/>
            <person name="Goodwin S."/>
            <person name="Spatafora J."/>
            <person name="Crous P."/>
            <person name="Grigoriev I."/>
        </authorList>
    </citation>
    <scope>NUCLEOTIDE SEQUENCE</scope>
    <source>
        <strain evidence="13">CBS 115976</strain>
    </source>
</reference>
<keyword evidence="3" id="KW-0633">Potassium transport</keyword>
<dbReference type="AlphaFoldDB" id="A0A6A6U122"/>
<evidence type="ECO:0000256" key="2">
    <source>
        <dbReference type="ARBA" id="ARBA00022448"/>
    </source>
</evidence>
<feature type="transmembrane region" description="Helical" evidence="10">
    <location>
        <begin position="513"/>
        <end position="533"/>
    </location>
</feature>
<comment type="subcellular location">
    <subcellularLocation>
        <location evidence="1">Membrane</location>
        <topology evidence="1">Multi-pass membrane protein</topology>
    </subcellularLocation>
</comment>
<keyword evidence="2" id="KW-0813">Transport</keyword>
<dbReference type="PANTHER" id="PTHR30540:SF83">
    <property type="entry name" value="K+ POTASSIUM TRANSPORTER"/>
    <property type="match status" value="1"/>
</dbReference>
<name>A0A6A6U122_9PEZI</name>
<keyword evidence="5" id="KW-0630">Potassium</keyword>
<keyword evidence="6 10" id="KW-1133">Transmembrane helix</keyword>
<feature type="transmembrane region" description="Helical" evidence="10">
    <location>
        <begin position="336"/>
        <end position="357"/>
    </location>
</feature>
<evidence type="ECO:0000256" key="9">
    <source>
        <dbReference type="SAM" id="MobiDB-lite"/>
    </source>
</evidence>